<reference evidence="2 3" key="1">
    <citation type="submission" date="2015-09" db="EMBL/GenBank/DDBJ databases">
        <title>Genome announcement of multiple Pseudomonas syringae strains.</title>
        <authorList>
            <person name="Thakur S."/>
            <person name="Wang P.W."/>
            <person name="Gong Y."/>
            <person name="Weir B.S."/>
            <person name="Guttman D.S."/>
        </authorList>
    </citation>
    <scope>NUCLEOTIDE SEQUENCE [LARGE SCALE GENOMIC DNA]</scope>
    <source>
        <strain evidence="2 3">ICMP9419</strain>
    </source>
</reference>
<name>A0A0P9MTR5_PSESX</name>
<dbReference type="InterPro" id="IPR022417">
    <property type="entry name" value="Porphobilin_deaminase_N"/>
</dbReference>
<dbReference type="GO" id="GO:0033014">
    <property type="term" value="P:tetrapyrrole biosynthetic process"/>
    <property type="evidence" value="ECO:0007669"/>
    <property type="project" value="InterPro"/>
</dbReference>
<dbReference type="AlphaFoldDB" id="A0A0P9MTR5"/>
<proteinExistence type="predicted"/>
<dbReference type="Gene3D" id="3.40.190.10">
    <property type="entry name" value="Periplasmic binding protein-like II"/>
    <property type="match status" value="1"/>
</dbReference>
<dbReference type="GO" id="GO:0004418">
    <property type="term" value="F:hydroxymethylbilane synthase activity"/>
    <property type="evidence" value="ECO:0007669"/>
    <property type="project" value="InterPro"/>
</dbReference>
<sequence length="41" mass="4636">MSSREIRIATRKSALALWQAEYVKARLEQAHPGLLVTLVPM</sequence>
<organism evidence="2 3">
    <name type="scientific">Pseudomonas syringae pv. castaneae</name>
    <dbReference type="NCBI Taxonomy" id="264450"/>
    <lineage>
        <taxon>Bacteria</taxon>
        <taxon>Pseudomonadati</taxon>
        <taxon>Pseudomonadota</taxon>
        <taxon>Gammaproteobacteria</taxon>
        <taxon>Pseudomonadales</taxon>
        <taxon>Pseudomonadaceae</taxon>
        <taxon>Pseudomonas</taxon>
        <taxon>Pseudomonas syringae</taxon>
    </lineage>
</organism>
<comment type="caution">
    <text evidence="2">The sequence shown here is derived from an EMBL/GenBank/DDBJ whole genome shotgun (WGS) entry which is preliminary data.</text>
</comment>
<dbReference type="Pfam" id="PF01379">
    <property type="entry name" value="Porphobil_deam"/>
    <property type="match status" value="1"/>
</dbReference>
<evidence type="ECO:0000259" key="1">
    <source>
        <dbReference type="Pfam" id="PF01379"/>
    </source>
</evidence>
<dbReference type="SUPFAM" id="SSF53850">
    <property type="entry name" value="Periplasmic binding protein-like II"/>
    <property type="match status" value="1"/>
</dbReference>
<accession>A0A0P9MTR5</accession>
<feature type="non-terminal residue" evidence="2">
    <location>
        <position position="41"/>
    </location>
</feature>
<protein>
    <recommendedName>
        <fullName evidence="1">Porphobilinogen deaminase N-terminal domain-containing protein</fullName>
    </recommendedName>
</protein>
<gene>
    <name evidence="2" type="ORF">ALO79_06147</name>
</gene>
<evidence type="ECO:0000313" key="3">
    <source>
        <dbReference type="Proteomes" id="UP000050381"/>
    </source>
</evidence>
<dbReference type="EMBL" id="LJQD01000408">
    <property type="protein sequence ID" value="KPW92275.1"/>
    <property type="molecule type" value="Genomic_DNA"/>
</dbReference>
<feature type="domain" description="Porphobilinogen deaminase N-terminal" evidence="1">
    <location>
        <begin position="6"/>
        <end position="37"/>
    </location>
</feature>
<dbReference type="Proteomes" id="UP000050381">
    <property type="component" value="Unassembled WGS sequence"/>
</dbReference>
<dbReference type="PATRIC" id="fig|264450.4.peg.3802"/>
<evidence type="ECO:0000313" key="2">
    <source>
        <dbReference type="EMBL" id="KPW92275.1"/>
    </source>
</evidence>